<dbReference type="SUPFAM" id="SSF48452">
    <property type="entry name" value="TPR-like"/>
    <property type="match status" value="2"/>
</dbReference>
<gene>
    <name evidence="2" type="ORF">STAFG_2005</name>
</gene>
<dbReference type="PANTHER" id="PTHR47691:SF3">
    <property type="entry name" value="HTH-TYPE TRANSCRIPTIONAL REGULATOR RV0890C-RELATED"/>
    <property type="match status" value="1"/>
</dbReference>
<comment type="caution">
    <text evidence="2">The sequence shown here is derived from an EMBL/GenBank/DDBJ whole genome shotgun (WGS) entry which is preliminary data.</text>
</comment>
<reference evidence="2 3" key="1">
    <citation type="submission" date="2013-02" db="EMBL/GenBank/DDBJ databases">
        <title>Draft Genome Sequence of Streptomyces afghaniensis, Which Produces Compounds of the Julimycin B-Complex.</title>
        <authorList>
            <person name="Gruening B.A."/>
            <person name="Praeg A."/>
            <person name="Erxleben A."/>
            <person name="Guenther S."/>
            <person name="Fiedler H.-P."/>
            <person name="Goodfellow M."/>
            <person name="Mueller M."/>
        </authorList>
    </citation>
    <scope>NUCLEOTIDE SEQUENCE [LARGE SCALE GENOMIC DNA]</scope>
    <source>
        <strain evidence="2 3">772</strain>
    </source>
</reference>
<dbReference type="Pfam" id="PF13191">
    <property type="entry name" value="AAA_16"/>
    <property type="match status" value="1"/>
</dbReference>
<evidence type="ECO:0000313" key="3">
    <source>
        <dbReference type="Proteomes" id="UP000015001"/>
    </source>
</evidence>
<feature type="domain" description="Orc1-like AAA ATPase" evidence="1">
    <location>
        <begin position="46"/>
        <end position="173"/>
    </location>
</feature>
<dbReference type="EMBL" id="AOPY01001351">
    <property type="protein sequence ID" value="EPJ40922.1"/>
    <property type="molecule type" value="Genomic_DNA"/>
</dbReference>
<dbReference type="PRINTS" id="PR00364">
    <property type="entry name" value="DISEASERSIST"/>
</dbReference>
<dbReference type="Pfam" id="PF13424">
    <property type="entry name" value="TPR_12"/>
    <property type="match status" value="2"/>
</dbReference>
<dbReference type="InterPro" id="IPR019734">
    <property type="entry name" value="TPR_rpt"/>
</dbReference>
<dbReference type="OrthoDB" id="3349744at2"/>
<dbReference type="Proteomes" id="UP000015001">
    <property type="component" value="Unassembled WGS sequence"/>
</dbReference>
<dbReference type="AlphaFoldDB" id="S4N231"/>
<protein>
    <submittedName>
        <fullName evidence="2">Putative Regulator protein</fullName>
    </submittedName>
</protein>
<dbReference type="PANTHER" id="PTHR47691">
    <property type="entry name" value="REGULATOR-RELATED"/>
    <property type="match status" value="1"/>
</dbReference>
<dbReference type="SMART" id="SM00028">
    <property type="entry name" value="TPR"/>
    <property type="match status" value="7"/>
</dbReference>
<sequence>MTGTTENHISGGVFFGVVVQGRTITLTLPDRPDPALAGLPRRSASFVGRRSQLDEVLAALAPAVPGETDETTGTVVVAGLAGTGKTELVLQAAHRALREENWFPGGVLFVDLHGYDAERRVSPKRALGTLLRALGIPPEHIPPGIEDRALVYRSALDALAAAGRRVLVVLDDVPATGKIRHLLPSDGSTATLVSSRHSLAELDALALTLRELPADEGRELLADTLRTALPEDARVAAEVNEADRLVALCGGLPLALRILASLLVDVPTRPLSRLRRDLEGAHSRLSVLSREERAVTAAFELSYRRLAEDQAGLFRLLSLHPGPDFSTEATAQLYGESVEETERLLLDLARRHLVEPRGLYGRWQQHSLVRLYSRERLVSGNDPWGEGLMRLLAHFHEMTTLAGERLFHPPTSRPAAESVFPDRSEALQWLETERHTLVAAVLWAHSADDDLMCVALAVPVSKFLMEMRYPEDAGLVLSAGIQSSRRRKDGFREASLLSSLGVVLRDKRKLRRSVHAHHKAIKICRRLKKRQALASALNNLGLSLHEQRKFEQAVAAHTEAAQLFKRAGDRIGVARALGNAGETLAELGRTEEAARALRKAAKTFRKQGDLRGYAQALGSLAMATRDEGQAEQAVELHKRALDMADGLLIPHDRATELCNFAGTLTAAGEFEAALTAQQEALATLRRLGDRRGEAMTLGNMALVRQRQGKWNKAVRLHTLALEAFLEGKDDHGLAAELRSLACALLQQGCNTEALENLNLAADLYHRTGDREREVDTLDLADQVRRRIGVGMRPVESRT</sequence>
<evidence type="ECO:0000313" key="2">
    <source>
        <dbReference type="EMBL" id="EPJ40922.1"/>
    </source>
</evidence>
<dbReference type="PATRIC" id="fig|1283301.3.peg.1978"/>
<dbReference type="InterPro" id="IPR027417">
    <property type="entry name" value="P-loop_NTPase"/>
</dbReference>
<name>S4N231_9ACTN</name>
<proteinExistence type="predicted"/>
<keyword evidence="3" id="KW-1185">Reference proteome</keyword>
<dbReference type="RefSeq" id="WP_020270989.1">
    <property type="nucleotide sequence ID" value="NZ_KE354097.1"/>
</dbReference>
<dbReference type="InterPro" id="IPR011990">
    <property type="entry name" value="TPR-like_helical_dom_sf"/>
</dbReference>
<organism evidence="2 3">
    <name type="scientific">Streptomyces afghaniensis 772</name>
    <dbReference type="NCBI Taxonomy" id="1283301"/>
    <lineage>
        <taxon>Bacteria</taxon>
        <taxon>Bacillati</taxon>
        <taxon>Actinomycetota</taxon>
        <taxon>Actinomycetes</taxon>
        <taxon>Kitasatosporales</taxon>
        <taxon>Streptomycetaceae</taxon>
        <taxon>Streptomyces</taxon>
    </lineage>
</organism>
<dbReference type="InterPro" id="IPR041664">
    <property type="entry name" value="AAA_16"/>
</dbReference>
<dbReference type="HOGENOM" id="CLU_004665_2_1_11"/>
<dbReference type="Gene3D" id="1.25.40.10">
    <property type="entry name" value="Tetratricopeptide repeat domain"/>
    <property type="match status" value="2"/>
</dbReference>
<accession>S4N231</accession>
<dbReference type="Gene3D" id="3.40.50.300">
    <property type="entry name" value="P-loop containing nucleotide triphosphate hydrolases"/>
    <property type="match status" value="1"/>
</dbReference>
<evidence type="ECO:0000259" key="1">
    <source>
        <dbReference type="Pfam" id="PF13191"/>
    </source>
</evidence>
<dbReference type="SUPFAM" id="SSF52540">
    <property type="entry name" value="P-loop containing nucleoside triphosphate hydrolases"/>
    <property type="match status" value="1"/>
</dbReference>